<dbReference type="AlphaFoldDB" id="A0A6G1KWB8"/>
<protein>
    <submittedName>
        <fullName evidence="1">Uncharacterized protein</fullName>
    </submittedName>
</protein>
<proteinExistence type="predicted"/>
<dbReference type="Proteomes" id="UP000799436">
    <property type="component" value="Unassembled WGS sequence"/>
</dbReference>
<feature type="non-terminal residue" evidence="1">
    <location>
        <position position="103"/>
    </location>
</feature>
<gene>
    <name evidence="1" type="ORF">EJ03DRAFT_249992</name>
</gene>
<accession>A0A6G1KWB8</accession>
<evidence type="ECO:0000313" key="2">
    <source>
        <dbReference type="Proteomes" id="UP000799436"/>
    </source>
</evidence>
<dbReference type="EMBL" id="ML995928">
    <property type="protein sequence ID" value="KAF2764344.1"/>
    <property type="molecule type" value="Genomic_DNA"/>
</dbReference>
<reference evidence="1" key="1">
    <citation type="journal article" date="2020" name="Stud. Mycol.">
        <title>101 Dothideomycetes genomes: a test case for predicting lifestyles and emergence of pathogens.</title>
        <authorList>
            <person name="Haridas S."/>
            <person name="Albert R."/>
            <person name="Binder M."/>
            <person name="Bloem J."/>
            <person name="Labutti K."/>
            <person name="Salamov A."/>
            <person name="Andreopoulos B."/>
            <person name="Baker S."/>
            <person name="Barry K."/>
            <person name="Bills G."/>
            <person name="Bluhm B."/>
            <person name="Cannon C."/>
            <person name="Castanera R."/>
            <person name="Culley D."/>
            <person name="Daum C."/>
            <person name="Ezra D."/>
            <person name="Gonzalez J."/>
            <person name="Henrissat B."/>
            <person name="Kuo A."/>
            <person name="Liang C."/>
            <person name="Lipzen A."/>
            <person name="Lutzoni F."/>
            <person name="Magnuson J."/>
            <person name="Mondo S."/>
            <person name="Nolan M."/>
            <person name="Ohm R."/>
            <person name="Pangilinan J."/>
            <person name="Park H.-J."/>
            <person name="Ramirez L."/>
            <person name="Alfaro M."/>
            <person name="Sun H."/>
            <person name="Tritt A."/>
            <person name="Yoshinaga Y."/>
            <person name="Zwiers L.-H."/>
            <person name="Turgeon B."/>
            <person name="Goodwin S."/>
            <person name="Spatafora J."/>
            <person name="Crous P."/>
            <person name="Grigoriev I."/>
        </authorList>
    </citation>
    <scope>NUCLEOTIDE SEQUENCE</scope>
    <source>
        <strain evidence="1">CBS 116005</strain>
    </source>
</reference>
<evidence type="ECO:0000313" key="1">
    <source>
        <dbReference type="EMBL" id="KAF2764344.1"/>
    </source>
</evidence>
<sequence length="103" mass="11472">MAALRNRWNHLYKERLPALARARDPAQARWPVYLDHCFGRIILDAAVGNGKPWAEVIKAPAVKNMTQGQLQSAIDLGDKIATGQANLVDLDNRSLDGRGKKRK</sequence>
<name>A0A6G1KWB8_9PEZI</name>
<keyword evidence="2" id="KW-1185">Reference proteome</keyword>
<organism evidence="1 2">
    <name type="scientific">Teratosphaeria nubilosa</name>
    <dbReference type="NCBI Taxonomy" id="161662"/>
    <lineage>
        <taxon>Eukaryota</taxon>
        <taxon>Fungi</taxon>
        <taxon>Dikarya</taxon>
        <taxon>Ascomycota</taxon>
        <taxon>Pezizomycotina</taxon>
        <taxon>Dothideomycetes</taxon>
        <taxon>Dothideomycetidae</taxon>
        <taxon>Mycosphaerellales</taxon>
        <taxon>Teratosphaeriaceae</taxon>
        <taxon>Teratosphaeria</taxon>
    </lineage>
</organism>
<dbReference type="OrthoDB" id="1907495at2759"/>